<dbReference type="Proteomes" id="UP000198221">
    <property type="component" value="Chromosome I"/>
</dbReference>
<dbReference type="EMBL" id="LT607754">
    <property type="protein sequence ID" value="SCG64537.1"/>
    <property type="molecule type" value="Genomic_DNA"/>
</dbReference>
<accession>A0A1C5J1Q4</accession>
<dbReference type="PANTHER" id="PTHR31739">
    <property type="entry name" value="ENT-COPALYL DIPHOSPHATE SYNTHASE, CHLOROPLASTIC"/>
    <property type="match status" value="1"/>
</dbReference>
<reference evidence="3" key="1">
    <citation type="submission" date="2016-06" db="EMBL/GenBank/DDBJ databases">
        <authorList>
            <person name="Varghese N."/>
            <person name="Submissions Spin"/>
        </authorList>
    </citation>
    <scope>NUCLEOTIDE SEQUENCE [LARGE SCALE GENOMIC DNA]</scope>
    <source>
        <strain evidence="3">DSM 43819</strain>
    </source>
</reference>
<dbReference type="AlphaFoldDB" id="A0A1C5J1Q4"/>
<dbReference type="InterPro" id="IPR032696">
    <property type="entry name" value="SQ_cyclase_C"/>
</dbReference>
<gene>
    <name evidence="2" type="ORF">GA0070613_3858</name>
</gene>
<evidence type="ECO:0000313" key="3">
    <source>
        <dbReference type="Proteomes" id="UP000198221"/>
    </source>
</evidence>
<sequence length="547" mass="57597">MTDAAPLDVAPDTGHEEAAARELIAAMMLAPNGQSSASVYETGRLVSLAPWLVRHAERIDHLLLTQAPTGGWGGPGGYALVPTLSAVEALLAALLRGDLRTPDDGEIHTRVVRALGPGLVRLRDLLAEPGLALPDLPAIDLVVPALVESLNGHLARVAAGGRAELRRGPYDGPLPLPAGMGRGRLERVREVLGSGDPVPEKIWHALEVGGPAARRATGAMVPGSGAVGASPAATAAWIGTPDDAAAPALSYLEETVRQYGGPVPPASPIAVFERAWVLSTLSRSGVPFPVPPRMLASLADALGPAGTPTGPGLPPDADTTSVTLSALARLGRPVPPSSLWAYDTGEHFCTWHGEDGASVTTNAHVLDALGWHATRTPAEPRLASAVERLTAWLCARQGPDGAWSDRWHASPYYATCCAVLALAEYGRGVRRDDALDRAAAWLLEEQRPDGSWGRWTGTVEETAYALQALLSTTRPADPRPLPHLHHGYRYLSTMEGRDGEPALWHDKDLYRPPLIVGAAVTAARYLVRLRMGLHPPGYVAGGLISAA</sequence>
<dbReference type="GO" id="GO:0000287">
    <property type="term" value="F:magnesium ion binding"/>
    <property type="evidence" value="ECO:0007669"/>
    <property type="project" value="TreeGrafter"/>
</dbReference>
<evidence type="ECO:0000259" key="1">
    <source>
        <dbReference type="Pfam" id="PF13243"/>
    </source>
</evidence>
<feature type="domain" description="Squalene cyclase C-terminal" evidence="1">
    <location>
        <begin position="357"/>
        <end position="465"/>
    </location>
</feature>
<dbReference type="Gene3D" id="1.50.10.160">
    <property type="match status" value="1"/>
</dbReference>
<dbReference type="Pfam" id="PF13243">
    <property type="entry name" value="SQHop_cyclase_C"/>
    <property type="match status" value="1"/>
</dbReference>
<dbReference type="SUPFAM" id="SSF48239">
    <property type="entry name" value="Terpenoid cyclases/Protein prenyltransferases"/>
    <property type="match status" value="1"/>
</dbReference>
<protein>
    <submittedName>
        <fullName evidence="2">Squalene-hopene cyclase C-terminal domain-containing protein</fullName>
    </submittedName>
</protein>
<proteinExistence type="predicted"/>
<evidence type="ECO:0000313" key="2">
    <source>
        <dbReference type="EMBL" id="SCG64537.1"/>
    </source>
</evidence>
<dbReference type="GO" id="GO:0016102">
    <property type="term" value="P:diterpenoid biosynthetic process"/>
    <property type="evidence" value="ECO:0007669"/>
    <property type="project" value="TreeGrafter"/>
</dbReference>
<dbReference type="RefSeq" id="WP_231929270.1">
    <property type="nucleotide sequence ID" value="NZ_LT607754.1"/>
</dbReference>
<dbReference type="PANTHER" id="PTHR31739:SF25">
    <property type="entry name" value="(E,E)-GERANYLLINALOOL SYNTHASE"/>
    <property type="match status" value="1"/>
</dbReference>
<dbReference type="InterPro" id="IPR050148">
    <property type="entry name" value="Terpene_synthase-like"/>
</dbReference>
<keyword evidence="3" id="KW-1185">Reference proteome</keyword>
<organism evidence="2 3">
    <name type="scientific">Micromonospora inositola</name>
    <dbReference type="NCBI Taxonomy" id="47865"/>
    <lineage>
        <taxon>Bacteria</taxon>
        <taxon>Bacillati</taxon>
        <taxon>Actinomycetota</taxon>
        <taxon>Actinomycetes</taxon>
        <taxon>Micromonosporales</taxon>
        <taxon>Micromonosporaceae</taxon>
        <taxon>Micromonospora</taxon>
    </lineage>
</organism>
<dbReference type="Gene3D" id="1.50.10.20">
    <property type="match status" value="1"/>
</dbReference>
<dbReference type="UniPathway" id="UPA00337"/>
<dbReference type="InterPro" id="IPR008930">
    <property type="entry name" value="Terpenoid_cyclase/PrenylTrfase"/>
</dbReference>
<name>A0A1C5J1Q4_9ACTN</name>
<dbReference type="GO" id="GO:0010333">
    <property type="term" value="F:terpene synthase activity"/>
    <property type="evidence" value="ECO:0007669"/>
    <property type="project" value="InterPro"/>
</dbReference>